<evidence type="ECO:0000313" key="1">
    <source>
        <dbReference type="EMBL" id="RNL60385.1"/>
    </source>
</evidence>
<name>A0A3N0CA90_9ACTN</name>
<reference evidence="1 2" key="1">
    <citation type="submission" date="2018-11" db="EMBL/GenBank/DDBJ databases">
        <authorList>
            <person name="Li F."/>
        </authorList>
    </citation>
    <scope>NUCLEOTIDE SEQUENCE [LARGE SCALE GENOMIC DNA]</scope>
    <source>
        <strain evidence="1 2">Gsoil 097</strain>
    </source>
</reference>
<accession>A0A3N0CA90</accession>
<evidence type="ECO:0000313" key="2">
    <source>
        <dbReference type="Proteomes" id="UP000267128"/>
    </source>
</evidence>
<dbReference type="AlphaFoldDB" id="A0A3N0CA90"/>
<protein>
    <submittedName>
        <fullName evidence="1">Uncharacterized protein</fullName>
    </submittedName>
</protein>
<dbReference type="Proteomes" id="UP000267128">
    <property type="component" value="Unassembled WGS sequence"/>
</dbReference>
<comment type="caution">
    <text evidence="1">The sequence shown here is derived from an EMBL/GenBank/DDBJ whole genome shotgun (WGS) entry which is preliminary data.</text>
</comment>
<gene>
    <name evidence="1" type="ORF">EFK50_18765</name>
</gene>
<sequence length="84" mass="9220">MTITTVLVSVKAPAEFGPGKYTLPVDGQLAKSRLDDLRVERNVRTFRTDGTMVSATETVFEPSSLNPEQIFSSNVTSMRAVVEE</sequence>
<proteinExistence type="predicted"/>
<dbReference type="EMBL" id="RJSE01000009">
    <property type="protein sequence ID" value="RNL60385.1"/>
    <property type="molecule type" value="Genomic_DNA"/>
</dbReference>
<keyword evidence="2" id="KW-1185">Reference proteome</keyword>
<organism evidence="1 2">
    <name type="scientific">Nocardioides marmoriginsengisoli</name>
    <dbReference type="NCBI Taxonomy" id="661483"/>
    <lineage>
        <taxon>Bacteria</taxon>
        <taxon>Bacillati</taxon>
        <taxon>Actinomycetota</taxon>
        <taxon>Actinomycetes</taxon>
        <taxon>Propionibacteriales</taxon>
        <taxon>Nocardioidaceae</taxon>
        <taxon>Nocardioides</taxon>
    </lineage>
</organism>